<evidence type="ECO:0000313" key="4">
    <source>
        <dbReference type="Proteomes" id="UP001165065"/>
    </source>
</evidence>
<accession>A0A9W7LA34</accession>
<dbReference type="Gene3D" id="1.10.287.110">
    <property type="entry name" value="DnaJ domain"/>
    <property type="match status" value="1"/>
</dbReference>
<sequence>MSSAMEIMDNFVNLYSSGEDEDNNKNGDNNIFDVDSDSDCSLEIIDDPRMTGNGERVMDKLERKKRKIIDDDNDDDDDDNSDHDSDTHNEDGGQKNGKEKSKVGGKGHGQVEKESSGMSGTQCPHCFKTFKSQGGLAYHVSQAVCIQRQKRQGLSKKERSLDYQRRSLAWPSSSSSAHDKEDSDDENDNADDEGNDEGYDDNDDDSVEGGPQRGTLQKEQELLERQSVVYKKMLALLPESETEKRRENMAKFRDATKRLLEVKKEILKAKLEKAEKDLRGRPRGSKNMQSSPQSPPQSPSPPPTTESRTKTRGRPKGSKNKKPPKAKSRSPIMPIQYPPAPSPVPPSAPPCPPLSTSPNPLSVLNSNRRKREASKRAFLSTKRGGTSAPTEPSPQTVTGKMKGTWVFDIDLGGEVYLPEEQVKKKRKSPPVKTPIAPPTTHNTTTTSTSSYPPMNRNYTTWVPPLRKDNIGLNGYATKRPMGQFDYSMQFDSFEDAASEQERLLADSKKRVEARKEKERIDKEKQHHNNSCSRNGSFSNEVSFNYPCNINSLLTASSSSENGPPLPSDHYLYNSPFGRLGLPENSAPNLVKKHYKKLALIYHPDKYKGEKKGGELRFQRVKEAYEILSM</sequence>
<dbReference type="InterPro" id="IPR050817">
    <property type="entry name" value="DjlA_DnaK_co-chaperone"/>
</dbReference>
<keyword evidence="4" id="KW-1185">Reference proteome</keyword>
<feature type="compositionally biased region" description="Basic and acidic residues" evidence="1">
    <location>
        <begin position="271"/>
        <end position="280"/>
    </location>
</feature>
<dbReference type="Pfam" id="PF00226">
    <property type="entry name" value="DnaJ"/>
    <property type="match status" value="1"/>
</dbReference>
<feature type="compositionally biased region" description="Basic and acidic residues" evidence="1">
    <location>
        <begin position="505"/>
        <end position="526"/>
    </location>
</feature>
<feature type="compositionally biased region" description="Pro residues" evidence="1">
    <location>
        <begin position="336"/>
        <end position="355"/>
    </location>
</feature>
<feature type="region of interest" description="Disordered" evidence="1">
    <location>
        <begin position="420"/>
        <end position="455"/>
    </location>
</feature>
<dbReference type="OrthoDB" id="342454at2759"/>
<feature type="compositionally biased region" description="Basic and acidic residues" evidence="1">
    <location>
        <begin position="82"/>
        <end position="102"/>
    </location>
</feature>
<feature type="compositionally biased region" description="Basic and acidic residues" evidence="1">
    <location>
        <begin position="155"/>
        <end position="165"/>
    </location>
</feature>
<feature type="compositionally biased region" description="Low complexity" evidence="1">
    <location>
        <begin position="438"/>
        <end position="453"/>
    </location>
</feature>
<dbReference type="InterPro" id="IPR001623">
    <property type="entry name" value="DnaJ_domain"/>
</dbReference>
<proteinExistence type="predicted"/>
<feature type="region of interest" description="Disordered" evidence="1">
    <location>
        <begin position="148"/>
        <end position="222"/>
    </location>
</feature>
<dbReference type="EMBL" id="BRYA01000192">
    <property type="protein sequence ID" value="GMI43395.1"/>
    <property type="molecule type" value="Genomic_DNA"/>
</dbReference>
<organism evidence="3 4">
    <name type="scientific">Triparma columacea</name>
    <dbReference type="NCBI Taxonomy" id="722753"/>
    <lineage>
        <taxon>Eukaryota</taxon>
        <taxon>Sar</taxon>
        <taxon>Stramenopiles</taxon>
        <taxon>Ochrophyta</taxon>
        <taxon>Bolidophyceae</taxon>
        <taxon>Parmales</taxon>
        <taxon>Triparmaceae</taxon>
        <taxon>Triparma</taxon>
    </lineage>
</organism>
<dbReference type="SMART" id="SM00271">
    <property type="entry name" value="DnaJ"/>
    <property type="match status" value="1"/>
</dbReference>
<feature type="compositionally biased region" description="Low complexity" evidence="1">
    <location>
        <begin position="356"/>
        <end position="366"/>
    </location>
</feature>
<feature type="region of interest" description="Disordered" evidence="1">
    <location>
        <begin position="15"/>
        <end position="126"/>
    </location>
</feature>
<feature type="domain" description="J" evidence="2">
    <location>
        <begin position="574"/>
        <end position="629"/>
    </location>
</feature>
<comment type="caution">
    <text evidence="3">The sequence shown here is derived from an EMBL/GenBank/DDBJ whole genome shotgun (WGS) entry which is preliminary data.</text>
</comment>
<reference evidence="4" key="1">
    <citation type="journal article" date="2023" name="Commun. Biol.">
        <title>Genome analysis of Parmales, the sister group of diatoms, reveals the evolutionary specialization of diatoms from phago-mixotrophs to photoautotrophs.</title>
        <authorList>
            <person name="Ban H."/>
            <person name="Sato S."/>
            <person name="Yoshikawa S."/>
            <person name="Yamada K."/>
            <person name="Nakamura Y."/>
            <person name="Ichinomiya M."/>
            <person name="Sato N."/>
            <person name="Blanc-Mathieu R."/>
            <person name="Endo H."/>
            <person name="Kuwata A."/>
            <person name="Ogata H."/>
        </authorList>
    </citation>
    <scope>NUCLEOTIDE SEQUENCE [LARGE SCALE GENOMIC DNA]</scope>
</reference>
<evidence type="ECO:0000313" key="3">
    <source>
        <dbReference type="EMBL" id="GMI43395.1"/>
    </source>
</evidence>
<feature type="region of interest" description="Disordered" evidence="1">
    <location>
        <begin position="271"/>
        <end position="401"/>
    </location>
</feature>
<dbReference type="AlphaFoldDB" id="A0A9W7LA34"/>
<dbReference type="PANTHER" id="PTHR24074">
    <property type="entry name" value="CO-CHAPERONE PROTEIN DJLA"/>
    <property type="match status" value="1"/>
</dbReference>
<dbReference type="CDD" id="cd06257">
    <property type="entry name" value="DnaJ"/>
    <property type="match status" value="1"/>
</dbReference>
<feature type="compositionally biased region" description="Acidic residues" evidence="1">
    <location>
        <begin position="71"/>
        <end position="81"/>
    </location>
</feature>
<evidence type="ECO:0000256" key="1">
    <source>
        <dbReference type="SAM" id="MobiDB-lite"/>
    </source>
</evidence>
<protein>
    <recommendedName>
        <fullName evidence="2">J domain-containing protein</fullName>
    </recommendedName>
</protein>
<feature type="region of interest" description="Disordered" evidence="1">
    <location>
        <begin position="505"/>
        <end position="535"/>
    </location>
</feature>
<evidence type="ECO:0000259" key="2">
    <source>
        <dbReference type="PROSITE" id="PS50076"/>
    </source>
</evidence>
<feature type="compositionally biased region" description="Polar residues" evidence="1">
    <location>
        <begin position="383"/>
        <end position="398"/>
    </location>
</feature>
<feature type="compositionally biased region" description="Acidic residues" evidence="1">
    <location>
        <begin position="182"/>
        <end position="207"/>
    </location>
</feature>
<dbReference type="Proteomes" id="UP001165065">
    <property type="component" value="Unassembled WGS sequence"/>
</dbReference>
<dbReference type="InterPro" id="IPR036869">
    <property type="entry name" value="J_dom_sf"/>
</dbReference>
<dbReference type="SUPFAM" id="SSF46565">
    <property type="entry name" value="Chaperone J-domain"/>
    <property type="match status" value="1"/>
</dbReference>
<gene>
    <name evidence="3" type="ORF">TrCOL_g9686</name>
</gene>
<dbReference type="PRINTS" id="PR00625">
    <property type="entry name" value="JDOMAIN"/>
</dbReference>
<feature type="compositionally biased region" description="Basic residues" evidence="1">
    <location>
        <begin position="310"/>
        <end position="328"/>
    </location>
</feature>
<feature type="compositionally biased region" description="Pro residues" evidence="1">
    <location>
        <begin position="293"/>
        <end position="304"/>
    </location>
</feature>
<name>A0A9W7LA34_9STRA</name>
<dbReference type="PROSITE" id="PS50076">
    <property type="entry name" value="DNAJ_2"/>
    <property type="match status" value="1"/>
</dbReference>